<dbReference type="OrthoDB" id="2119228at2759"/>
<dbReference type="GO" id="GO:0051301">
    <property type="term" value="P:cell division"/>
    <property type="evidence" value="ECO:0007669"/>
    <property type="project" value="UniProtKB-KW"/>
</dbReference>
<evidence type="ECO:0000259" key="11">
    <source>
        <dbReference type="PROSITE" id="PS50021"/>
    </source>
</evidence>
<dbReference type="InterPro" id="IPR027328">
    <property type="entry name" value="MAPRE"/>
</dbReference>
<evidence type="ECO:0000256" key="4">
    <source>
        <dbReference type="ARBA" id="ARBA00022618"/>
    </source>
</evidence>
<organism evidence="12 13">
    <name type="scientific">Tetrahymena thermophila (strain SB210)</name>
    <dbReference type="NCBI Taxonomy" id="312017"/>
    <lineage>
        <taxon>Eukaryota</taxon>
        <taxon>Sar</taxon>
        <taxon>Alveolata</taxon>
        <taxon>Ciliophora</taxon>
        <taxon>Intramacronucleata</taxon>
        <taxon>Oligohymenophorea</taxon>
        <taxon>Hymenostomatida</taxon>
        <taxon>Tetrahymenina</taxon>
        <taxon>Tetrahymenidae</taxon>
        <taxon>Tetrahymena</taxon>
    </lineage>
</organism>
<keyword evidence="10" id="KW-1133">Transmembrane helix</keyword>
<evidence type="ECO:0000256" key="6">
    <source>
        <dbReference type="ARBA" id="ARBA00022776"/>
    </source>
</evidence>
<accession>Q22ZC7</accession>
<dbReference type="GO" id="GO:0005874">
    <property type="term" value="C:microtubule"/>
    <property type="evidence" value="ECO:0007669"/>
    <property type="project" value="UniProtKB-KW"/>
</dbReference>
<feature type="compositionally biased region" description="Polar residues" evidence="9">
    <location>
        <begin position="370"/>
        <end position="383"/>
    </location>
</feature>
<gene>
    <name evidence="12" type="ORF">TTHERM_00112440</name>
</gene>
<evidence type="ECO:0000256" key="7">
    <source>
        <dbReference type="ARBA" id="ARBA00023212"/>
    </source>
</evidence>
<sequence>MMFQMRIYLITKSILGEQMIYIQILFVLYLILFIKFSQTKTIYKKNKQKTIKSEIFYHFFKMSEAIGIMDPAYFVNKNDILKWINNTLKLNIEKIDHLGTGAVYCQFLDMIYPGQVCMGKVNWKAKLEYEYLSNFKIVTNCLEKNDVKKHIDVNKLVKCKYQDNLEFAQWFKKFFDTKCGDRNADYDPEARRAVKISSVVEVPKVARKEEQTKQKTIAASQPSTQAANSTVKKATPSKPATSALANNNKRTLGQMYNGNSNGKPALHSNTKTNTNTTAAHNPSSKVTNPAKTESKEYSSLINSIKEILTKGESDQEIVNKIRTLVKVDVAQKENTAIKPEEKENTDIKPEEKAELQNSSQIKQISDQSIFKDTTNTSFIEQEN</sequence>
<proteinExistence type="inferred from homology"/>
<keyword evidence="7" id="KW-0206">Cytoskeleton</keyword>
<dbReference type="eggNOG" id="KOG3000">
    <property type="taxonomic scope" value="Eukaryota"/>
</dbReference>
<dbReference type="PANTHER" id="PTHR10623">
    <property type="entry name" value="MICROTUBULE-ASSOCIATED PROTEIN RP/EB FAMILY MEMBER"/>
    <property type="match status" value="1"/>
</dbReference>
<evidence type="ECO:0000256" key="2">
    <source>
        <dbReference type="ARBA" id="ARBA00010729"/>
    </source>
</evidence>
<keyword evidence="10" id="KW-0812">Transmembrane</keyword>
<feature type="region of interest" description="Disordered" evidence="9">
    <location>
        <begin position="207"/>
        <end position="292"/>
    </location>
</feature>
<dbReference type="AlphaFoldDB" id="Q22ZC7"/>
<feature type="compositionally biased region" description="Low complexity" evidence="9">
    <location>
        <begin position="356"/>
        <end position="368"/>
    </location>
</feature>
<evidence type="ECO:0000256" key="3">
    <source>
        <dbReference type="ARBA" id="ARBA00022490"/>
    </source>
</evidence>
<comment type="similarity">
    <text evidence="2">Belongs to the MAPRE family.</text>
</comment>
<keyword evidence="3" id="KW-0963">Cytoplasm</keyword>
<evidence type="ECO:0000256" key="5">
    <source>
        <dbReference type="ARBA" id="ARBA00022701"/>
    </source>
</evidence>
<dbReference type="FunFam" id="1.10.418.10:FF:000028">
    <property type="entry name" value="RP/EB family microtubule-associated protein"/>
    <property type="match status" value="1"/>
</dbReference>
<dbReference type="EMBL" id="GG662798">
    <property type="protein sequence ID" value="EAR90394.2"/>
    <property type="molecule type" value="Genomic_DNA"/>
</dbReference>
<evidence type="ECO:0000256" key="1">
    <source>
        <dbReference type="ARBA" id="ARBA00004245"/>
    </source>
</evidence>
<dbReference type="RefSeq" id="XP_001010639.2">
    <property type="nucleotide sequence ID" value="XM_001010639.3"/>
</dbReference>
<evidence type="ECO:0000256" key="9">
    <source>
        <dbReference type="SAM" id="MobiDB-lite"/>
    </source>
</evidence>
<evidence type="ECO:0000313" key="13">
    <source>
        <dbReference type="Proteomes" id="UP000009168"/>
    </source>
</evidence>
<protein>
    <submittedName>
        <fullName evidence="12">EB1 protein</fullName>
    </submittedName>
</protein>
<keyword evidence="8" id="KW-0131">Cell cycle</keyword>
<evidence type="ECO:0000256" key="10">
    <source>
        <dbReference type="SAM" id="Phobius"/>
    </source>
</evidence>
<name>Q22ZC7_TETTS</name>
<dbReference type="InterPro" id="IPR036872">
    <property type="entry name" value="CH_dom_sf"/>
</dbReference>
<dbReference type="InParanoid" id="Q22ZC7"/>
<dbReference type="GO" id="GO:0008017">
    <property type="term" value="F:microtubule binding"/>
    <property type="evidence" value="ECO:0007669"/>
    <property type="project" value="InterPro"/>
</dbReference>
<dbReference type="Gene3D" id="1.10.418.10">
    <property type="entry name" value="Calponin-like domain"/>
    <property type="match status" value="1"/>
</dbReference>
<evidence type="ECO:0000256" key="8">
    <source>
        <dbReference type="ARBA" id="ARBA00023306"/>
    </source>
</evidence>
<feature type="domain" description="Calponin-homology (CH)" evidence="11">
    <location>
        <begin position="74"/>
        <end position="176"/>
    </location>
</feature>
<keyword evidence="6" id="KW-0498">Mitosis</keyword>
<keyword evidence="4" id="KW-0132">Cell division</keyword>
<feature type="compositionally biased region" description="Polar residues" evidence="9">
    <location>
        <begin position="214"/>
        <end position="262"/>
    </location>
</feature>
<feature type="compositionally biased region" description="Polar residues" evidence="9">
    <location>
        <begin position="278"/>
        <end position="292"/>
    </location>
</feature>
<dbReference type="STRING" id="312017.Q22ZC7"/>
<dbReference type="KEGG" id="tet:TTHERM_00112440"/>
<evidence type="ECO:0000313" key="12">
    <source>
        <dbReference type="EMBL" id="EAR90394.2"/>
    </source>
</evidence>
<feature type="region of interest" description="Disordered" evidence="9">
    <location>
        <begin position="336"/>
        <end position="383"/>
    </location>
</feature>
<feature type="transmembrane region" description="Helical" evidence="10">
    <location>
        <begin position="20"/>
        <end position="37"/>
    </location>
</feature>
<keyword evidence="10" id="KW-0472">Membrane</keyword>
<reference evidence="13" key="1">
    <citation type="journal article" date="2006" name="PLoS Biol.">
        <title>Macronuclear genome sequence of the ciliate Tetrahymena thermophila, a model eukaryote.</title>
        <authorList>
            <person name="Eisen J.A."/>
            <person name="Coyne R.S."/>
            <person name="Wu M."/>
            <person name="Wu D."/>
            <person name="Thiagarajan M."/>
            <person name="Wortman J.R."/>
            <person name="Badger J.H."/>
            <person name="Ren Q."/>
            <person name="Amedeo P."/>
            <person name="Jones K.M."/>
            <person name="Tallon L.J."/>
            <person name="Delcher A.L."/>
            <person name="Salzberg S.L."/>
            <person name="Silva J.C."/>
            <person name="Haas B.J."/>
            <person name="Majoros W.H."/>
            <person name="Farzad M."/>
            <person name="Carlton J.M."/>
            <person name="Smith R.K. Jr."/>
            <person name="Garg J."/>
            <person name="Pearlman R.E."/>
            <person name="Karrer K.M."/>
            <person name="Sun L."/>
            <person name="Manning G."/>
            <person name="Elde N.C."/>
            <person name="Turkewitz A.P."/>
            <person name="Asai D.J."/>
            <person name="Wilkes D.E."/>
            <person name="Wang Y."/>
            <person name="Cai H."/>
            <person name="Collins K."/>
            <person name="Stewart B.A."/>
            <person name="Lee S.R."/>
            <person name="Wilamowska K."/>
            <person name="Weinberg Z."/>
            <person name="Ruzzo W.L."/>
            <person name="Wloga D."/>
            <person name="Gaertig J."/>
            <person name="Frankel J."/>
            <person name="Tsao C.-C."/>
            <person name="Gorovsky M.A."/>
            <person name="Keeling P.J."/>
            <person name="Waller R.F."/>
            <person name="Patron N.J."/>
            <person name="Cherry J.M."/>
            <person name="Stover N.A."/>
            <person name="Krieger C.J."/>
            <person name="del Toro C."/>
            <person name="Ryder H.F."/>
            <person name="Williamson S.C."/>
            <person name="Barbeau R.A."/>
            <person name="Hamilton E.P."/>
            <person name="Orias E."/>
        </authorList>
    </citation>
    <scope>NUCLEOTIDE SEQUENCE [LARGE SCALE GENOMIC DNA]</scope>
    <source>
        <strain evidence="13">SB210</strain>
    </source>
</reference>
<dbReference type="HOGENOM" id="CLU_041744_1_0_1"/>
<keyword evidence="13" id="KW-1185">Reference proteome</keyword>
<dbReference type="SUPFAM" id="SSF47576">
    <property type="entry name" value="Calponin-homology domain, CH-domain"/>
    <property type="match status" value="1"/>
</dbReference>
<dbReference type="Proteomes" id="UP000009168">
    <property type="component" value="Unassembled WGS sequence"/>
</dbReference>
<comment type="subcellular location">
    <subcellularLocation>
        <location evidence="1">Cytoplasm</location>
        <location evidence="1">Cytoskeleton</location>
    </subcellularLocation>
</comment>
<keyword evidence="5" id="KW-0493">Microtubule</keyword>
<dbReference type="Pfam" id="PF00307">
    <property type="entry name" value="CH"/>
    <property type="match status" value="1"/>
</dbReference>
<dbReference type="GeneID" id="7824216"/>
<dbReference type="InterPro" id="IPR001715">
    <property type="entry name" value="CH_dom"/>
</dbReference>
<feature type="compositionally biased region" description="Basic and acidic residues" evidence="9">
    <location>
        <begin position="338"/>
        <end position="354"/>
    </location>
</feature>
<dbReference type="PROSITE" id="PS50021">
    <property type="entry name" value="CH"/>
    <property type="match status" value="1"/>
</dbReference>